<evidence type="ECO:0000256" key="8">
    <source>
        <dbReference type="ARBA" id="ARBA00023224"/>
    </source>
</evidence>
<sequence length="209" mass="23652">QHRLRGDVDLLPRHGRPPVLPSSGDHLLRLHQDGLGAVGSADPGNAEDARDAHVLRNKKKVIKMLSMVVILFAVCWAPLQTYHVLQEIYPAINRYRYINIIWFCCHWLAMSNSCCNPFIYAIYNEKFKREFRLKFRCCFRHLDSLEALDIEKSKCHFPVGGPEVHLHKATLLSSPPDLRRNGGSSASPYVISSPRSSAPHPPPQARARA</sequence>
<evidence type="ECO:0000256" key="3">
    <source>
        <dbReference type="ARBA" id="ARBA00022692"/>
    </source>
</evidence>
<dbReference type="Gene3D" id="1.20.1070.10">
    <property type="entry name" value="Rhodopsin 7-helix transmembrane proteins"/>
    <property type="match status" value="1"/>
</dbReference>
<dbReference type="Proteomes" id="UP000283509">
    <property type="component" value="Unassembled WGS sequence"/>
</dbReference>
<protein>
    <submittedName>
        <fullName evidence="12">Neuropeptide GPCR A22</fullName>
    </submittedName>
</protein>
<evidence type="ECO:0000256" key="1">
    <source>
        <dbReference type="ARBA" id="ARBA00004141"/>
    </source>
</evidence>
<feature type="non-terminal residue" evidence="12">
    <location>
        <position position="1"/>
    </location>
</feature>
<dbReference type="SUPFAM" id="SSF81321">
    <property type="entry name" value="Family A G protein-coupled receptor-like"/>
    <property type="match status" value="1"/>
</dbReference>
<evidence type="ECO:0000256" key="4">
    <source>
        <dbReference type="ARBA" id="ARBA00022989"/>
    </source>
</evidence>
<comment type="caution">
    <text evidence="12">The sequence shown here is derived from an EMBL/GenBank/DDBJ whole genome shotgun (WGS) entry which is preliminary data.</text>
</comment>
<dbReference type="OrthoDB" id="9445642at2759"/>
<feature type="compositionally biased region" description="Pro residues" evidence="9">
    <location>
        <begin position="199"/>
        <end position="209"/>
    </location>
</feature>
<evidence type="ECO:0000313" key="13">
    <source>
        <dbReference type="Proteomes" id="UP000283509"/>
    </source>
</evidence>
<keyword evidence="3 10" id="KW-0812">Transmembrane</keyword>
<dbReference type="AlphaFoldDB" id="A0A3R7Q8I1"/>
<feature type="compositionally biased region" description="Basic and acidic residues" evidence="9">
    <location>
        <begin position="1"/>
        <end position="12"/>
    </location>
</feature>
<accession>A0A3R7Q8I1</accession>
<keyword evidence="6 10" id="KW-0472">Membrane</keyword>
<evidence type="ECO:0000256" key="7">
    <source>
        <dbReference type="ARBA" id="ARBA00023170"/>
    </source>
</evidence>
<dbReference type="PROSITE" id="PS50262">
    <property type="entry name" value="G_PROTEIN_RECEP_F1_2"/>
    <property type="match status" value="1"/>
</dbReference>
<feature type="domain" description="G-protein coupled receptors family 1 profile" evidence="11">
    <location>
        <begin position="1"/>
        <end position="120"/>
    </location>
</feature>
<keyword evidence="13" id="KW-1185">Reference proteome</keyword>
<proteinExistence type="inferred from homology"/>
<evidence type="ECO:0000313" key="12">
    <source>
        <dbReference type="EMBL" id="ROT71292.1"/>
    </source>
</evidence>
<name>A0A3R7Q8I1_PENVA</name>
<evidence type="ECO:0000256" key="9">
    <source>
        <dbReference type="SAM" id="MobiDB-lite"/>
    </source>
</evidence>
<reference evidence="12 13" key="2">
    <citation type="submission" date="2019-01" db="EMBL/GenBank/DDBJ databases">
        <title>The decoding of complex shrimp genome reveals the adaptation for benthos swimmer, frequently molting mechanism and breeding impact on genome.</title>
        <authorList>
            <person name="Sun Y."/>
            <person name="Gao Y."/>
            <person name="Yu Y."/>
        </authorList>
    </citation>
    <scope>NUCLEOTIDE SEQUENCE [LARGE SCALE GENOMIC DNA]</scope>
    <source>
        <tissue evidence="12">Muscle</tissue>
    </source>
</reference>
<comment type="subcellular location">
    <subcellularLocation>
        <location evidence="1">Membrane</location>
        <topology evidence="1">Multi-pass membrane protein</topology>
    </subcellularLocation>
</comment>
<keyword evidence="7" id="KW-0675">Receptor</keyword>
<evidence type="ECO:0000256" key="5">
    <source>
        <dbReference type="ARBA" id="ARBA00023040"/>
    </source>
</evidence>
<dbReference type="Pfam" id="PF00001">
    <property type="entry name" value="7tm_1"/>
    <property type="match status" value="1"/>
</dbReference>
<dbReference type="GO" id="GO:0005886">
    <property type="term" value="C:plasma membrane"/>
    <property type="evidence" value="ECO:0007669"/>
    <property type="project" value="TreeGrafter"/>
</dbReference>
<feature type="transmembrane region" description="Helical" evidence="10">
    <location>
        <begin position="99"/>
        <end position="123"/>
    </location>
</feature>
<gene>
    <name evidence="12" type="ORF">C7M84_010397</name>
</gene>
<evidence type="ECO:0000256" key="2">
    <source>
        <dbReference type="ARBA" id="ARBA00010663"/>
    </source>
</evidence>
<keyword evidence="12" id="KW-0527">Neuropeptide</keyword>
<dbReference type="EMBL" id="QCYY01002315">
    <property type="protein sequence ID" value="ROT71292.1"/>
    <property type="molecule type" value="Genomic_DNA"/>
</dbReference>
<keyword evidence="5" id="KW-0297">G-protein coupled receptor</keyword>
<feature type="region of interest" description="Disordered" evidence="9">
    <location>
        <begin position="173"/>
        <end position="209"/>
    </location>
</feature>
<dbReference type="PANTHER" id="PTHR45695:SF9">
    <property type="entry name" value="LEUCOKININ RECEPTOR"/>
    <property type="match status" value="1"/>
</dbReference>
<reference evidence="12 13" key="1">
    <citation type="submission" date="2018-04" db="EMBL/GenBank/DDBJ databases">
        <authorList>
            <person name="Zhang X."/>
            <person name="Yuan J."/>
            <person name="Li F."/>
            <person name="Xiang J."/>
        </authorList>
    </citation>
    <scope>NUCLEOTIDE SEQUENCE [LARGE SCALE GENOMIC DNA]</scope>
    <source>
        <tissue evidence="12">Muscle</tissue>
    </source>
</reference>
<evidence type="ECO:0000259" key="11">
    <source>
        <dbReference type="PROSITE" id="PS50262"/>
    </source>
</evidence>
<feature type="transmembrane region" description="Helical" evidence="10">
    <location>
        <begin position="61"/>
        <end position="79"/>
    </location>
</feature>
<keyword evidence="8" id="KW-0807">Transducer</keyword>
<dbReference type="GO" id="GO:0007218">
    <property type="term" value="P:neuropeptide signaling pathway"/>
    <property type="evidence" value="ECO:0007669"/>
    <property type="project" value="UniProtKB-KW"/>
</dbReference>
<dbReference type="GO" id="GO:0004930">
    <property type="term" value="F:G protein-coupled receptor activity"/>
    <property type="evidence" value="ECO:0007669"/>
    <property type="project" value="UniProtKB-KW"/>
</dbReference>
<comment type="similarity">
    <text evidence="2">Belongs to the G-protein coupled receptor 1 family.</text>
</comment>
<dbReference type="PRINTS" id="PR00237">
    <property type="entry name" value="GPCRRHODOPSN"/>
</dbReference>
<evidence type="ECO:0000256" key="6">
    <source>
        <dbReference type="ARBA" id="ARBA00023136"/>
    </source>
</evidence>
<dbReference type="InterPro" id="IPR017452">
    <property type="entry name" value="GPCR_Rhodpsn_7TM"/>
</dbReference>
<evidence type="ECO:0000256" key="10">
    <source>
        <dbReference type="SAM" id="Phobius"/>
    </source>
</evidence>
<organism evidence="12 13">
    <name type="scientific">Penaeus vannamei</name>
    <name type="common">Whiteleg shrimp</name>
    <name type="synonym">Litopenaeus vannamei</name>
    <dbReference type="NCBI Taxonomy" id="6689"/>
    <lineage>
        <taxon>Eukaryota</taxon>
        <taxon>Metazoa</taxon>
        <taxon>Ecdysozoa</taxon>
        <taxon>Arthropoda</taxon>
        <taxon>Crustacea</taxon>
        <taxon>Multicrustacea</taxon>
        <taxon>Malacostraca</taxon>
        <taxon>Eumalacostraca</taxon>
        <taxon>Eucarida</taxon>
        <taxon>Decapoda</taxon>
        <taxon>Dendrobranchiata</taxon>
        <taxon>Penaeoidea</taxon>
        <taxon>Penaeidae</taxon>
        <taxon>Penaeus</taxon>
    </lineage>
</organism>
<keyword evidence="4 10" id="KW-1133">Transmembrane helix</keyword>
<dbReference type="InterPro" id="IPR000276">
    <property type="entry name" value="GPCR_Rhodpsn"/>
</dbReference>
<feature type="region of interest" description="Disordered" evidence="9">
    <location>
        <begin position="1"/>
        <end position="20"/>
    </location>
</feature>
<dbReference type="PANTHER" id="PTHR45695">
    <property type="entry name" value="LEUCOKININ RECEPTOR-RELATED"/>
    <property type="match status" value="1"/>
</dbReference>